<dbReference type="AlphaFoldDB" id="A0AAD1ZIA1"/>
<sequence>MYKTSSTSGSNKHLDSKTKIVVRNGIPESLPNTYRPKEVVLTSQLILACMGFLRYLLEVNSPQSNGKNLDVNNNHLATQRLKSGMEQLHEKLETAKTGNIHFLKDHNFDFQVPQEKLVQLHKSQSTTDLTPSPAISEIQPSSLDATSKIVTDQFLDVWQLVRTPEVPPVTFPPTNAIMPKLSEIVQERNVDVMPSETESDTFMDPTSFKLDDKIPLEIGIFSPDSQMA</sequence>
<accession>A0AAD1ZIA1</accession>
<evidence type="ECO:0000313" key="1">
    <source>
        <dbReference type="EMBL" id="CAI9767542.1"/>
    </source>
</evidence>
<evidence type="ECO:0000313" key="2">
    <source>
        <dbReference type="Proteomes" id="UP000834106"/>
    </source>
</evidence>
<proteinExistence type="predicted"/>
<dbReference type="Proteomes" id="UP000834106">
    <property type="component" value="Chromosome 9"/>
</dbReference>
<protein>
    <submittedName>
        <fullName evidence="1">Uncharacterized protein</fullName>
    </submittedName>
</protein>
<name>A0AAD1ZIA1_9LAMI</name>
<organism evidence="1 2">
    <name type="scientific">Fraxinus pennsylvanica</name>
    <dbReference type="NCBI Taxonomy" id="56036"/>
    <lineage>
        <taxon>Eukaryota</taxon>
        <taxon>Viridiplantae</taxon>
        <taxon>Streptophyta</taxon>
        <taxon>Embryophyta</taxon>
        <taxon>Tracheophyta</taxon>
        <taxon>Spermatophyta</taxon>
        <taxon>Magnoliopsida</taxon>
        <taxon>eudicotyledons</taxon>
        <taxon>Gunneridae</taxon>
        <taxon>Pentapetalae</taxon>
        <taxon>asterids</taxon>
        <taxon>lamiids</taxon>
        <taxon>Lamiales</taxon>
        <taxon>Oleaceae</taxon>
        <taxon>Oleeae</taxon>
        <taxon>Fraxinus</taxon>
    </lineage>
</organism>
<reference evidence="1" key="1">
    <citation type="submission" date="2023-05" db="EMBL/GenBank/DDBJ databases">
        <authorList>
            <person name="Huff M."/>
        </authorList>
    </citation>
    <scope>NUCLEOTIDE SEQUENCE</scope>
</reference>
<gene>
    <name evidence="1" type="ORF">FPE_LOCUS14972</name>
</gene>
<dbReference type="EMBL" id="OU503044">
    <property type="protein sequence ID" value="CAI9767542.1"/>
    <property type="molecule type" value="Genomic_DNA"/>
</dbReference>
<keyword evidence="2" id="KW-1185">Reference proteome</keyword>